<name>A0A401TYT5_CHIPU</name>
<feature type="non-terminal residue" evidence="1">
    <location>
        <position position="151"/>
    </location>
</feature>
<accession>A0A401TYT5</accession>
<dbReference type="AlphaFoldDB" id="A0A401TYT5"/>
<evidence type="ECO:0000313" key="1">
    <source>
        <dbReference type="EMBL" id="GCC47821.1"/>
    </source>
</evidence>
<protein>
    <submittedName>
        <fullName evidence="1">Uncharacterized protein</fullName>
    </submittedName>
</protein>
<evidence type="ECO:0000313" key="2">
    <source>
        <dbReference type="Proteomes" id="UP000287033"/>
    </source>
</evidence>
<keyword evidence="2" id="KW-1185">Reference proteome</keyword>
<dbReference type="Proteomes" id="UP000287033">
    <property type="component" value="Unassembled WGS sequence"/>
</dbReference>
<dbReference type="EMBL" id="BEZZ01225619">
    <property type="protein sequence ID" value="GCC47821.1"/>
    <property type="molecule type" value="Genomic_DNA"/>
</dbReference>
<comment type="caution">
    <text evidence="1">The sequence shown here is derived from an EMBL/GenBank/DDBJ whole genome shotgun (WGS) entry which is preliminary data.</text>
</comment>
<sequence length="151" mass="16123">MPALSAAELAAALGPAPRRAAGRAARTFVLVAEDQAALFQIVGRHFDRDAVAGQRLDAVFLHLAGGVGDDLVSGIELHPVASVGEDFGHQSFELDQLFLSHMVLQIERRLVLRSVVAVVLRIRPALAMQEGDALDAFAVAGLRRTRRLAPA</sequence>
<gene>
    <name evidence="1" type="ORF">chiPu_0032022</name>
</gene>
<reference evidence="1 2" key="1">
    <citation type="journal article" date="2018" name="Nat. Ecol. Evol.">
        <title>Shark genomes provide insights into elasmobranch evolution and the origin of vertebrates.</title>
        <authorList>
            <person name="Hara Y"/>
            <person name="Yamaguchi K"/>
            <person name="Onimaru K"/>
            <person name="Kadota M"/>
            <person name="Koyanagi M"/>
            <person name="Keeley SD"/>
            <person name="Tatsumi K"/>
            <person name="Tanaka K"/>
            <person name="Motone F"/>
            <person name="Kageyama Y"/>
            <person name="Nozu R"/>
            <person name="Adachi N"/>
            <person name="Nishimura O"/>
            <person name="Nakagawa R"/>
            <person name="Tanegashima C"/>
            <person name="Kiyatake I"/>
            <person name="Matsumoto R"/>
            <person name="Murakumo K"/>
            <person name="Nishida K"/>
            <person name="Terakita A"/>
            <person name="Kuratani S"/>
            <person name="Sato K"/>
            <person name="Hyodo S Kuraku.S."/>
        </authorList>
    </citation>
    <scope>NUCLEOTIDE SEQUENCE [LARGE SCALE GENOMIC DNA]</scope>
</reference>
<organism evidence="1 2">
    <name type="scientific">Chiloscyllium punctatum</name>
    <name type="common">Brownbanded bambooshark</name>
    <name type="synonym">Hemiscyllium punctatum</name>
    <dbReference type="NCBI Taxonomy" id="137246"/>
    <lineage>
        <taxon>Eukaryota</taxon>
        <taxon>Metazoa</taxon>
        <taxon>Chordata</taxon>
        <taxon>Craniata</taxon>
        <taxon>Vertebrata</taxon>
        <taxon>Chondrichthyes</taxon>
        <taxon>Elasmobranchii</taxon>
        <taxon>Galeomorphii</taxon>
        <taxon>Galeoidea</taxon>
        <taxon>Orectolobiformes</taxon>
        <taxon>Hemiscylliidae</taxon>
        <taxon>Chiloscyllium</taxon>
    </lineage>
</organism>
<proteinExistence type="predicted"/>